<protein>
    <submittedName>
        <fullName evidence="2">Uncharacterized protein</fullName>
    </submittedName>
</protein>
<reference evidence="2" key="1">
    <citation type="thesis" date="2021" institute="BYU ScholarsArchive" country="Provo, UT, USA">
        <title>Applications of and Algorithms for Genome Assembly and Genomic Analyses with an Emphasis on Marine Teleosts.</title>
        <authorList>
            <person name="Pickett B.D."/>
        </authorList>
    </citation>
    <scope>NUCLEOTIDE SEQUENCE</scope>
    <source>
        <strain evidence="2">HI-2016</strain>
    </source>
</reference>
<gene>
    <name evidence="2" type="ORF">JZ751_009400</name>
</gene>
<proteinExistence type="predicted"/>
<dbReference type="EMBL" id="JAFBMS010000169">
    <property type="protein sequence ID" value="KAG9333937.1"/>
    <property type="molecule type" value="Genomic_DNA"/>
</dbReference>
<accession>A0A8T2NBS8</accession>
<dbReference type="Proteomes" id="UP000824540">
    <property type="component" value="Unassembled WGS sequence"/>
</dbReference>
<evidence type="ECO:0000313" key="2">
    <source>
        <dbReference type="EMBL" id="KAG9333937.1"/>
    </source>
</evidence>
<comment type="caution">
    <text evidence="2">The sequence shown here is derived from an EMBL/GenBank/DDBJ whole genome shotgun (WGS) entry which is preliminary data.</text>
</comment>
<organism evidence="2 3">
    <name type="scientific">Albula glossodonta</name>
    <name type="common">roundjaw bonefish</name>
    <dbReference type="NCBI Taxonomy" id="121402"/>
    <lineage>
        <taxon>Eukaryota</taxon>
        <taxon>Metazoa</taxon>
        <taxon>Chordata</taxon>
        <taxon>Craniata</taxon>
        <taxon>Vertebrata</taxon>
        <taxon>Euteleostomi</taxon>
        <taxon>Actinopterygii</taxon>
        <taxon>Neopterygii</taxon>
        <taxon>Teleostei</taxon>
        <taxon>Albuliformes</taxon>
        <taxon>Albulidae</taxon>
        <taxon>Albula</taxon>
    </lineage>
</organism>
<sequence>MSPRLGMRREPFQVNGTSLSPGTFQSELSRCEAVCQDTIHAGKLSLYLTTSGPGVILSFITPNRRGGASACLRSAVSWAAGCSCVSAEEGKAPHVTATPPDAPPLEDDPPGAEPPSRRSYAHTHTHTPARVSTPHGIRCELITQECTVPVPPPHNDTLPVCDQLGAAAHRK</sequence>
<name>A0A8T2NBS8_9TELE</name>
<keyword evidence="3" id="KW-1185">Reference proteome</keyword>
<evidence type="ECO:0000313" key="3">
    <source>
        <dbReference type="Proteomes" id="UP000824540"/>
    </source>
</evidence>
<dbReference type="AlphaFoldDB" id="A0A8T2NBS8"/>
<evidence type="ECO:0000256" key="1">
    <source>
        <dbReference type="SAM" id="MobiDB-lite"/>
    </source>
</evidence>
<feature type="region of interest" description="Disordered" evidence="1">
    <location>
        <begin position="89"/>
        <end position="132"/>
    </location>
</feature>